<dbReference type="Proteomes" id="UP001206925">
    <property type="component" value="Unassembled WGS sequence"/>
</dbReference>
<keyword evidence="3" id="KW-1185">Reference proteome</keyword>
<dbReference type="EMBL" id="JAMZMK010010260">
    <property type="protein sequence ID" value="KAI7732320.1"/>
    <property type="molecule type" value="Genomic_DNA"/>
</dbReference>
<protein>
    <submittedName>
        <fullName evidence="2">Uncharacterized protein</fullName>
    </submittedName>
</protein>
<feature type="region of interest" description="Disordered" evidence="1">
    <location>
        <begin position="75"/>
        <end position="105"/>
    </location>
</feature>
<feature type="region of interest" description="Disordered" evidence="1">
    <location>
        <begin position="126"/>
        <end position="149"/>
    </location>
</feature>
<sequence>MRKELRSAVNEIMIELEQTMERKPSALSVHDRLYSNTTRKNNTTKLKQLEKHKQDLLVERALEEQRDQDGFKIVREVLPESKSNSNGQKVSSSRKRSNDRNRVSKRLNEEAEKYFEDFISNVEDTDFSSFDGERSDTSSSLVGSTTKQSDGVLPTQNVNTISLPVEMEGINLPWLKWDDNDSVPPVTPKTKLWDPSQDLKMIQERGNRSNSSHGSWNPEHTTLSSTNTKGNKTKEAKGSLFDMVKYTELERSEELLFDSWRERNVIRSGGLLLCSVICPY</sequence>
<comment type="caution">
    <text evidence="2">The sequence shown here is derived from an EMBL/GenBank/DDBJ whole genome shotgun (WGS) entry which is preliminary data.</text>
</comment>
<feature type="region of interest" description="Disordered" evidence="1">
    <location>
        <begin position="204"/>
        <end position="235"/>
    </location>
</feature>
<evidence type="ECO:0000256" key="1">
    <source>
        <dbReference type="SAM" id="MobiDB-lite"/>
    </source>
</evidence>
<proteinExistence type="predicted"/>
<reference evidence="2" key="1">
    <citation type="submission" date="2022-06" db="EMBL/GenBank/DDBJ databases">
        <title>Uncovering the hologenomic basis of an extraordinary plant invasion.</title>
        <authorList>
            <person name="Bieker V.C."/>
            <person name="Martin M.D."/>
            <person name="Gilbert T."/>
            <person name="Hodgins K."/>
            <person name="Battlay P."/>
            <person name="Petersen B."/>
            <person name="Wilson J."/>
        </authorList>
    </citation>
    <scope>NUCLEOTIDE SEQUENCE</scope>
    <source>
        <strain evidence="2">AA19_3_7</strain>
        <tissue evidence="2">Leaf</tissue>
    </source>
</reference>
<feature type="compositionally biased region" description="Polar residues" evidence="1">
    <location>
        <begin position="137"/>
        <end position="149"/>
    </location>
</feature>
<dbReference type="PANTHER" id="PTHR34466:SF1">
    <property type="entry name" value="OS06G0609800 PROTEIN"/>
    <property type="match status" value="1"/>
</dbReference>
<evidence type="ECO:0000313" key="2">
    <source>
        <dbReference type="EMBL" id="KAI7732320.1"/>
    </source>
</evidence>
<dbReference type="AlphaFoldDB" id="A0AAD5BZP6"/>
<feature type="compositionally biased region" description="Polar residues" evidence="1">
    <location>
        <begin position="208"/>
        <end position="230"/>
    </location>
</feature>
<organism evidence="2 3">
    <name type="scientific">Ambrosia artemisiifolia</name>
    <name type="common">Common ragweed</name>
    <dbReference type="NCBI Taxonomy" id="4212"/>
    <lineage>
        <taxon>Eukaryota</taxon>
        <taxon>Viridiplantae</taxon>
        <taxon>Streptophyta</taxon>
        <taxon>Embryophyta</taxon>
        <taxon>Tracheophyta</taxon>
        <taxon>Spermatophyta</taxon>
        <taxon>Magnoliopsida</taxon>
        <taxon>eudicotyledons</taxon>
        <taxon>Gunneridae</taxon>
        <taxon>Pentapetalae</taxon>
        <taxon>asterids</taxon>
        <taxon>campanulids</taxon>
        <taxon>Asterales</taxon>
        <taxon>Asteraceae</taxon>
        <taxon>Asteroideae</taxon>
        <taxon>Heliantheae alliance</taxon>
        <taxon>Heliantheae</taxon>
        <taxon>Ambrosia</taxon>
    </lineage>
</organism>
<gene>
    <name evidence="2" type="ORF">M8C21_010059</name>
</gene>
<feature type="compositionally biased region" description="Basic and acidic residues" evidence="1">
    <location>
        <begin position="96"/>
        <end position="105"/>
    </location>
</feature>
<dbReference type="PANTHER" id="PTHR34466">
    <property type="entry name" value="OS11G0129800 PROTEIN"/>
    <property type="match status" value="1"/>
</dbReference>
<accession>A0AAD5BZP6</accession>
<evidence type="ECO:0000313" key="3">
    <source>
        <dbReference type="Proteomes" id="UP001206925"/>
    </source>
</evidence>
<name>A0AAD5BZP6_AMBAR</name>